<dbReference type="Proteomes" id="UP000886339">
    <property type="component" value="Unassembled WGS sequence"/>
</dbReference>
<accession>A0A831RX44</accession>
<dbReference type="InterPro" id="IPR021357">
    <property type="entry name" value="DUF2782"/>
</dbReference>
<reference evidence="3" key="1">
    <citation type="journal article" date="2020" name="mSystems">
        <title>Genome- and Community-Level Interaction Insights into Carbon Utilization and Element Cycling Functions of Hydrothermarchaeota in Hydrothermal Sediment.</title>
        <authorList>
            <person name="Zhou Z."/>
            <person name="Liu Y."/>
            <person name="Xu W."/>
            <person name="Pan J."/>
            <person name="Luo Z.H."/>
            <person name="Li M."/>
        </authorList>
    </citation>
    <scope>NUCLEOTIDE SEQUENCE [LARGE SCALE GENOMIC DNA]</scope>
    <source>
        <strain evidence="3">HyVt-458</strain>
    </source>
</reference>
<dbReference type="AlphaFoldDB" id="A0A831RX44"/>
<feature type="region of interest" description="Disordered" evidence="1">
    <location>
        <begin position="19"/>
        <end position="46"/>
    </location>
</feature>
<dbReference type="Gene3D" id="2.20.130.30">
    <property type="entry name" value="Protein of unknown function DUF2782"/>
    <property type="match status" value="1"/>
</dbReference>
<comment type="caution">
    <text evidence="3">The sequence shown here is derived from an EMBL/GenBank/DDBJ whole genome shotgun (WGS) entry which is preliminary data.</text>
</comment>
<evidence type="ECO:0000313" key="3">
    <source>
        <dbReference type="EMBL" id="HEC07276.1"/>
    </source>
</evidence>
<feature type="signal peptide" evidence="2">
    <location>
        <begin position="1"/>
        <end position="19"/>
    </location>
</feature>
<name>A0A831RX44_9GAMM</name>
<evidence type="ECO:0000256" key="1">
    <source>
        <dbReference type="SAM" id="MobiDB-lite"/>
    </source>
</evidence>
<feature type="chain" id="PRO_5032293995" evidence="2">
    <location>
        <begin position="20"/>
        <end position="105"/>
    </location>
</feature>
<keyword evidence="2" id="KW-0732">Signal</keyword>
<dbReference type="EMBL" id="DRLF01000361">
    <property type="protein sequence ID" value="HEC07276.1"/>
    <property type="molecule type" value="Genomic_DNA"/>
</dbReference>
<proteinExistence type="predicted"/>
<sequence>MKPLLLILLLLFPVASLWAEDEPPPPPPPPAQEGEEELEPEVTIRQQGSRTIHEYRVNGQLYMVKIVPKKGPPYYLMDLNGDGQMDTQEDDPTGVVVPQWVFLRW</sequence>
<protein>
    <submittedName>
        <fullName evidence="3">DUF2782 domain-containing protein</fullName>
    </submittedName>
</protein>
<dbReference type="Pfam" id="PF11191">
    <property type="entry name" value="DUF2782"/>
    <property type="match status" value="1"/>
</dbReference>
<evidence type="ECO:0000256" key="2">
    <source>
        <dbReference type="SAM" id="SignalP"/>
    </source>
</evidence>
<gene>
    <name evidence="3" type="ORF">ENJ12_10510</name>
</gene>
<organism evidence="3">
    <name type="scientific">Thiolapillus brandeum</name>
    <dbReference type="NCBI Taxonomy" id="1076588"/>
    <lineage>
        <taxon>Bacteria</taxon>
        <taxon>Pseudomonadati</taxon>
        <taxon>Pseudomonadota</taxon>
        <taxon>Gammaproteobacteria</taxon>
        <taxon>Chromatiales</taxon>
        <taxon>Sedimenticolaceae</taxon>
        <taxon>Thiolapillus</taxon>
    </lineage>
</organism>